<keyword evidence="1" id="KW-0479">Metal-binding</keyword>
<evidence type="ECO:0000256" key="1">
    <source>
        <dbReference type="ARBA" id="ARBA00022723"/>
    </source>
</evidence>
<protein>
    <submittedName>
        <fullName evidence="4">Arginase</fullName>
    </submittedName>
</protein>
<dbReference type="Proteomes" id="UP000730481">
    <property type="component" value="Unassembled WGS sequence"/>
</dbReference>
<evidence type="ECO:0000313" key="5">
    <source>
        <dbReference type="Proteomes" id="UP000730481"/>
    </source>
</evidence>
<dbReference type="GO" id="GO:0005829">
    <property type="term" value="C:cytosol"/>
    <property type="evidence" value="ECO:0007669"/>
    <property type="project" value="TreeGrafter"/>
</dbReference>
<dbReference type="InterPro" id="IPR006035">
    <property type="entry name" value="Ureohydrolase"/>
</dbReference>
<gene>
    <name evidence="4" type="ORF">FBEOM_10476</name>
</gene>
<dbReference type="GO" id="GO:0004053">
    <property type="term" value="F:arginase activity"/>
    <property type="evidence" value="ECO:0007669"/>
    <property type="project" value="TreeGrafter"/>
</dbReference>
<dbReference type="Gene3D" id="3.40.800.10">
    <property type="entry name" value="Ureohydrolase domain"/>
    <property type="match status" value="1"/>
</dbReference>
<dbReference type="InterPro" id="IPR023696">
    <property type="entry name" value="Ureohydrolase_dom_sf"/>
</dbReference>
<evidence type="ECO:0000256" key="3">
    <source>
        <dbReference type="ARBA" id="ARBA00023211"/>
    </source>
</evidence>
<dbReference type="PRINTS" id="PR00116">
    <property type="entry name" value="ARGINASE"/>
</dbReference>
<evidence type="ECO:0000256" key="2">
    <source>
        <dbReference type="ARBA" id="ARBA00022801"/>
    </source>
</evidence>
<reference evidence="4" key="2">
    <citation type="submission" date="2020-02" db="EMBL/GenBank/DDBJ databases">
        <title>Identification and distribution of gene clusters putatively required for synthesis of sphingolipid metabolism inhibitors in phylogenetically diverse species of the filamentous fungus Fusarium.</title>
        <authorList>
            <person name="Kim H.-S."/>
            <person name="Busman M."/>
            <person name="Brown D.W."/>
            <person name="Divon H."/>
            <person name="Uhlig S."/>
            <person name="Proctor R.H."/>
        </authorList>
    </citation>
    <scope>NUCLEOTIDE SEQUENCE</scope>
    <source>
        <strain evidence="4">NRRL 25174</strain>
    </source>
</reference>
<sequence>MPSPSFRSITIFFSNSRAGLFNNDVGRGPEYLRDRGIIRVLRKKGITVHEVIVGSVDWALGEIVCTFELMCRISKLVRSAQDENSLPIILAGNSSFDAHNVLNMPDTMTLGSFDAMSLSFMGGLCFKALLSSVPGFGAMDLGKLVHVGLRDIDDAQRRYVEETGLSVVWGCEWPKPNFEAELSKFLDEKKAELQPTLVHVDADCLNTSIDRANRYPVPGGLLKADLVGSLQTIAAKSMPLALMSKQMLSSDE</sequence>
<dbReference type="AlphaFoldDB" id="A0A9P5ABF5"/>
<dbReference type="GO" id="GO:0005634">
    <property type="term" value="C:nucleus"/>
    <property type="evidence" value="ECO:0007669"/>
    <property type="project" value="TreeGrafter"/>
</dbReference>
<dbReference type="OrthoDB" id="9992747at2759"/>
<reference evidence="4" key="1">
    <citation type="journal article" date="2017" name="Mycologia">
        <title>Fusarium algeriense, sp. nov., a novel toxigenic crown rot pathogen of durum wheat from Algeria is nested in the Fusarium burgessii species complex.</title>
        <authorList>
            <person name="Laraba I."/>
            <person name="Keddad A."/>
            <person name="Boureghda H."/>
            <person name="Abdallah N."/>
            <person name="Vaughan M.M."/>
            <person name="Proctor R.H."/>
            <person name="Busman M."/>
            <person name="O'Donnell K."/>
        </authorList>
    </citation>
    <scope>NUCLEOTIDE SEQUENCE</scope>
    <source>
        <strain evidence="4">NRRL 25174</strain>
    </source>
</reference>
<name>A0A9P5ABF5_9HYPO</name>
<evidence type="ECO:0000313" key="4">
    <source>
        <dbReference type="EMBL" id="KAF4335676.1"/>
    </source>
</evidence>
<dbReference type="PANTHER" id="PTHR43782">
    <property type="entry name" value="ARGINASE"/>
    <property type="match status" value="1"/>
</dbReference>
<accession>A0A9P5ABF5</accession>
<comment type="caution">
    <text evidence="4">The sequence shown here is derived from an EMBL/GenBank/DDBJ whole genome shotgun (WGS) entry which is preliminary data.</text>
</comment>
<proteinExistence type="predicted"/>
<dbReference type="SUPFAM" id="SSF52768">
    <property type="entry name" value="Arginase/deacetylase"/>
    <property type="match status" value="1"/>
</dbReference>
<keyword evidence="5" id="KW-1185">Reference proteome</keyword>
<dbReference type="PANTHER" id="PTHR43782:SF3">
    <property type="entry name" value="ARGINASE"/>
    <property type="match status" value="1"/>
</dbReference>
<keyword evidence="3" id="KW-0464">Manganese</keyword>
<organism evidence="4 5">
    <name type="scientific">Fusarium beomiforme</name>
    <dbReference type="NCBI Taxonomy" id="44412"/>
    <lineage>
        <taxon>Eukaryota</taxon>
        <taxon>Fungi</taxon>
        <taxon>Dikarya</taxon>
        <taxon>Ascomycota</taxon>
        <taxon>Pezizomycotina</taxon>
        <taxon>Sordariomycetes</taxon>
        <taxon>Hypocreomycetidae</taxon>
        <taxon>Hypocreales</taxon>
        <taxon>Nectriaceae</taxon>
        <taxon>Fusarium</taxon>
        <taxon>Fusarium burgessii species complex</taxon>
    </lineage>
</organism>
<keyword evidence="2" id="KW-0378">Hydrolase</keyword>
<dbReference type="Pfam" id="PF00491">
    <property type="entry name" value="Arginase"/>
    <property type="match status" value="1"/>
</dbReference>
<dbReference type="EMBL" id="PVQB02000541">
    <property type="protein sequence ID" value="KAF4335676.1"/>
    <property type="molecule type" value="Genomic_DNA"/>
</dbReference>
<dbReference type="GO" id="GO:0030145">
    <property type="term" value="F:manganese ion binding"/>
    <property type="evidence" value="ECO:0007669"/>
    <property type="project" value="TreeGrafter"/>
</dbReference>